<feature type="region of interest" description="Disordered" evidence="1">
    <location>
        <begin position="206"/>
        <end position="433"/>
    </location>
</feature>
<reference evidence="4" key="1">
    <citation type="journal article" date="2019" name="Int. J. Syst. Evol. Microbiol.">
        <title>The Global Catalogue of Microorganisms (GCM) 10K type strain sequencing project: providing services to taxonomists for standard genome sequencing and annotation.</title>
        <authorList>
            <consortium name="The Broad Institute Genomics Platform"/>
            <consortium name="The Broad Institute Genome Sequencing Center for Infectious Disease"/>
            <person name="Wu L."/>
            <person name="Ma J."/>
        </authorList>
    </citation>
    <scope>NUCLEOTIDE SEQUENCE [LARGE SCALE GENOMIC DNA]</scope>
    <source>
        <strain evidence="4">JCM 9458</strain>
    </source>
</reference>
<feature type="compositionally biased region" description="Low complexity" evidence="1">
    <location>
        <begin position="301"/>
        <end position="313"/>
    </location>
</feature>
<sequence length="433" mass="46723">MRPLRFVALSADGQAMILTDEVGRMLSLAIDDQVIAAVQRERTGTPGQLSMDVEATLTPRDIQSRIRSGESAEHVARLANVPMEKVLRFAGPVLQERAAMAQLARRTRLRGADSGQTLADVVDGRLRAHGIDVETVAWDSYRRDDGGWRTTATWPSGKATAHAIWDLDRTRTMVTPVDEMANFLSSENQDILIGPDEQMLAFGLPAGKLPDDADPKEGPVVPALSMLRRRDERRREEPAVTEAVAAPAREVPRELPREGRGDLRQAAARESGRGRPLDPRFDDLRRPEPSPRETPTPEPPAAEAGPAPVVASGRDGLRGAGWLDEPRPAAAAGPRPDEVRRPDPWGDDPRRPAGRRGDLTTGGEQPQPAAPGGGNNFAGRSDWRERLDPTGVGTPPAANPTSAPPAKGGSGRSRKAELPSWDDILFGSGARRS</sequence>
<feature type="compositionally biased region" description="Basic and acidic residues" evidence="1">
    <location>
        <begin position="335"/>
        <end position="358"/>
    </location>
</feature>
<evidence type="ECO:0000313" key="3">
    <source>
        <dbReference type="EMBL" id="GAA3386535.1"/>
    </source>
</evidence>
<feature type="compositionally biased region" description="Low complexity" evidence="1">
    <location>
        <begin position="394"/>
        <end position="406"/>
    </location>
</feature>
<feature type="domain" description="DUF3071" evidence="2">
    <location>
        <begin position="1"/>
        <end position="166"/>
    </location>
</feature>
<dbReference type="RefSeq" id="WP_345728164.1">
    <property type="nucleotide sequence ID" value="NZ_BAAAYN010000017.1"/>
</dbReference>
<feature type="compositionally biased region" description="Basic and acidic residues" evidence="1">
    <location>
        <begin position="270"/>
        <end position="291"/>
    </location>
</feature>
<name>A0ABP6SVQ1_9ACTN</name>
<comment type="caution">
    <text evidence="3">The sequence shown here is derived from an EMBL/GenBank/DDBJ whole genome shotgun (WGS) entry which is preliminary data.</text>
</comment>
<feature type="compositionally biased region" description="Low complexity" evidence="1">
    <location>
        <begin position="240"/>
        <end position="249"/>
    </location>
</feature>
<dbReference type="Proteomes" id="UP001501676">
    <property type="component" value="Unassembled WGS sequence"/>
</dbReference>
<gene>
    <name evidence="3" type="ORF">GCM10020369_24410</name>
</gene>
<feature type="compositionally biased region" description="Basic and acidic residues" evidence="1">
    <location>
        <begin position="250"/>
        <end position="263"/>
    </location>
</feature>
<dbReference type="Pfam" id="PF11268">
    <property type="entry name" value="DUF3071"/>
    <property type="match status" value="1"/>
</dbReference>
<keyword evidence="4" id="KW-1185">Reference proteome</keyword>
<proteinExistence type="predicted"/>
<evidence type="ECO:0000259" key="2">
    <source>
        <dbReference type="Pfam" id="PF11268"/>
    </source>
</evidence>
<dbReference type="InterPro" id="IPR021421">
    <property type="entry name" value="DUF3071"/>
</dbReference>
<organism evidence="3 4">
    <name type="scientific">Cryptosporangium minutisporangium</name>
    <dbReference type="NCBI Taxonomy" id="113569"/>
    <lineage>
        <taxon>Bacteria</taxon>
        <taxon>Bacillati</taxon>
        <taxon>Actinomycetota</taxon>
        <taxon>Actinomycetes</taxon>
        <taxon>Cryptosporangiales</taxon>
        <taxon>Cryptosporangiaceae</taxon>
        <taxon>Cryptosporangium</taxon>
    </lineage>
</organism>
<accession>A0ABP6SVQ1</accession>
<dbReference type="EMBL" id="BAAAYN010000017">
    <property type="protein sequence ID" value="GAA3386535.1"/>
    <property type="molecule type" value="Genomic_DNA"/>
</dbReference>
<dbReference type="InterPro" id="IPR047682">
    <property type="entry name" value="SepH-like"/>
</dbReference>
<evidence type="ECO:0000256" key="1">
    <source>
        <dbReference type="SAM" id="MobiDB-lite"/>
    </source>
</evidence>
<evidence type="ECO:0000313" key="4">
    <source>
        <dbReference type="Proteomes" id="UP001501676"/>
    </source>
</evidence>
<feature type="compositionally biased region" description="Basic and acidic residues" evidence="1">
    <location>
        <begin position="228"/>
        <end position="238"/>
    </location>
</feature>
<dbReference type="NCBIfam" id="NF040712">
    <property type="entry name" value="SepH"/>
    <property type="match status" value="1"/>
</dbReference>
<protein>
    <recommendedName>
        <fullName evidence="2">DUF3071 domain-containing protein</fullName>
    </recommendedName>
</protein>